<dbReference type="Pfam" id="PF20700">
    <property type="entry name" value="Mutator"/>
    <property type="match status" value="1"/>
</dbReference>
<gene>
    <name evidence="2" type="ORF">AVEN_159280_1</name>
</gene>
<evidence type="ECO:0000259" key="1">
    <source>
        <dbReference type="Pfam" id="PF20700"/>
    </source>
</evidence>
<organism evidence="2 3">
    <name type="scientific">Araneus ventricosus</name>
    <name type="common">Orbweaver spider</name>
    <name type="synonym">Epeira ventricosa</name>
    <dbReference type="NCBI Taxonomy" id="182803"/>
    <lineage>
        <taxon>Eukaryota</taxon>
        <taxon>Metazoa</taxon>
        <taxon>Ecdysozoa</taxon>
        <taxon>Arthropoda</taxon>
        <taxon>Chelicerata</taxon>
        <taxon>Arachnida</taxon>
        <taxon>Araneae</taxon>
        <taxon>Araneomorphae</taxon>
        <taxon>Entelegynae</taxon>
        <taxon>Araneoidea</taxon>
        <taxon>Araneidae</taxon>
        <taxon>Araneus</taxon>
    </lineage>
</organism>
<dbReference type="EMBL" id="BGPR01000003">
    <property type="protein sequence ID" value="GBL73219.1"/>
    <property type="molecule type" value="Genomic_DNA"/>
</dbReference>
<reference evidence="2 3" key="1">
    <citation type="journal article" date="2019" name="Sci. Rep.">
        <title>Orb-weaving spider Araneus ventricosus genome elucidates the spidroin gene catalogue.</title>
        <authorList>
            <person name="Kono N."/>
            <person name="Nakamura H."/>
            <person name="Ohtoshi R."/>
            <person name="Moran D.A.P."/>
            <person name="Shinohara A."/>
            <person name="Yoshida Y."/>
            <person name="Fujiwara M."/>
            <person name="Mori M."/>
            <person name="Tomita M."/>
            <person name="Arakawa K."/>
        </authorList>
    </citation>
    <scope>NUCLEOTIDE SEQUENCE [LARGE SCALE GENOMIC DNA]</scope>
</reference>
<dbReference type="AlphaFoldDB" id="A0A4Y2A1F9"/>
<accession>A0A4Y2A1F9</accession>
<feature type="domain" description="Mutator-like transposase" evidence="1">
    <location>
        <begin position="35"/>
        <end position="234"/>
    </location>
</feature>
<dbReference type="OrthoDB" id="6467375at2759"/>
<evidence type="ECO:0000313" key="2">
    <source>
        <dbReference type="EMBL" id="GBL73219.1"/>
    </source>
</evidence>
<name>A0A4Y2A1F9_ARAVE</name>
<comment type="caution">
    <text evidence="2">The sequence shown here is derived from an EMBL/GenBank/DDBJ whole genome shotgun (WGS) entry which is preliminary data.</text>
</comment>
<sequence length="235" mass="26292">MKPKVDATTDICVVESEFIFVSTKQLSKLFCNVVCPECLQKTVTLKLGAKSGFSSELKVIGNFCCEKIKSTYSSNYAHNTPCAEINLRVTQAFSLIWKGYSAIEQFCLAMNMQPYSSSTFRNCVTKLDEAYKTSTEQMFSVVRSKVKIAYDVNDSMNIADISVTYDATWLTRGYRSLLGVGIVVDILTGYAVDFEIMCKVCRFFSNAAIELGTESAEFNIWYEGHRNECGINHTG</sequence>
<evidence type="ECO:0000313" key="3">
    <source>
        <dbReference type="Proteomes" id="UP000499080"/>
    </source>
</evidence>
<keyword evidence="3" id="KW-1185">Reference proteome</keyword>
<dbReference type="Proteomes" id="UP000499080">
    <property type="component" value="Unassembled WGS sequence"/>
</dbReference>
<protein>
    <recommendedName>
        <fullName evidence="1">Mutator-like transposase domain-containing protein</fullName>
    </recommendedName>
</protein>
<proteinExistence type="predicted"/>
<dbReference type="InterPro" id="IPR049012">
    <property type="entry name" value="Mutator_transp_dom"/>
</dbReference>